<dbReference type="EMBL" id="PFPK01000040">
    <property type="protein sequence ID" value="PIZ94524.1"/>
    <property type="molecule type" value="Genomic_DNA"/>
</dbReference>
<evidence type="ECO:0000313" key="2">
    <source>
        <dbReference type="Proteomes" id="UP000228568"/>
    </source>
</evidence>
<organism evidence="1 2">
    <name type="scientific">Candidatus Magasanikbacteria bacterium CG_4_10_14_0_2_um_filter_37_12</name>
    <dbReference type="NCBI Taxonomy" id="1974637"/>
    <lineage>
        <taxon>Bacteria</taxon>
        <taxon>Candidatus Magasanikiibacteriota</taxon>
    </lineage>
</organism>
<accession>A0A2M7V738</accession>
<proteinExistence type="predicted"/>
<name>A0A2M7V738_9BACT</name>
<dbReference type="Proteomes" id="UP000228568">
    <property type="component" value="Unassembled WGS sequence"/>
</dbReference>
<comment type="caution">
    <text evidence="1">The sequence shown here is derived from an EMBL/GenBank/DDBJ whole genome shotgun (WGS) entry which is preliminary data.</text>
</comment>
<sequence length="504" mass="57093">MCDAFEVDPHGGRKDTVLHKLNTAQPKETYYINAFNLDPGRVIGWIDEYKAEPKARKHHIEAFFKEKLTHYLSQFDEEEQKTVKAYLTHFGIVLDQPSPPKPPATILTPKQIGHLNPNVPHAIEKGDGTGDPPPPETADILNEDGIAIEYIRRPVGTWTVGITLTRKDDASQNIEIEYVQLKVLGSLKDDEQMVVCDVGNGTGTVIARADLENYYEIPTPETGKPFKYDKAKASEYGMAEVRLEAHPKAQELFDKIIGRDVAFLGTDGTLYREEVQRYWNTHCTDLNDPTTDATLPEKSWLYFEQLAAGRISDTIDGDSGKTPTKKHTPHFGKSNFFLVMDFPEFDWDNEEEKKDALRHPSMKILKQLFDKEDPTAIIRDEINTALWEDHDKRIQSKRAKAVIAELLGIADVNDPEIDNYEFTLIRQDQYARLSAGQAGMAQTKNYGQKDLWTHFDGYVIREDGERSGLVGGDREDGGAADVGYDWRDNRSDVIAVRLVLQRKQ</sequence>
<gene>
    <name evidence="1" type="ORF">COX81_03415</name>
</gene>
<reference evidence="2" key="1">
    <citation type="submission" date="2017-09" db="EMBL/GenBank/DDBJ databases">
        <title>Depth-based differentiation of microbial function through sediment-hosted aquifers and enrichment of novel symbionts in the deep terrestrial subsurface.</title>
        <authorList>
            <person name="Probst A.J."/>
            <person name="Ladd B."/>
            <person name="Jarett J.K."/>
            <person name="Geller-Mcgrath D.E."/>
            <person name="Sieber C.M.K."/>
            <person name="Emerson J.B."/>
            <person name="Anantharaman K."/>
            <person name="Thomas B.C."/>
            <person name="Malmstrom R."/>
            <person name="Stieglmeier M."/>
            <person name="Klingl A."/>
            <person name="Woyke T."/>
            <person name="Ryan C.M."/>
            <person name="Banfield J.F."/>
        </authorList>
    </citation>
    <scope>NUCLEOTIDE SEQUENCE [LARGE SCALE GENOMIC DNA]</scope>
</reference>
<evidence type="ECO:0000313" key="1">
    <source>
        <dbReference type="EMBL" id="PIZ94524.1"/>
    </source>
</evidence>
<dbReference type="AlphaFoldDB" id="A0A2M7V738"/>
<protein>
    <submittedName>
        <fullName evidence="1">Uncharacterized protein</fullName>
    </submittedName>
</protein>